<dbReference type="Proteomes" id="UP000515275">
    <property type="component" value="Chromosome"/>
</dbReference>
<gene>
    <name evidence="4" type="ORF">GP473_00480</name>
</gene>
<protein>
    <submittedName>
        <fullName evidence="4">Lsr2 family protein</fullName>
    </submittedName>
</protein>
<dbReference type="EMBL" id="CP046883">
    <property type="protein sequence ID" value="QNH95373.1"/>
    <property type="molecule type" value="Genomic_DNA"/>
</dbReference>
<sequence length="116" mass="12875">MARREVTQYFDDLDNSLLADGDVNIIDFSIGGVDYTMELGPENKRKFDDAIAPFIAVARRATKRASGRKSTASSGNAARNKRIREWAHENNIAVSERGRISADVVEQFNKATNSRA</sequence>
<dbReference type="InterPro" id="IPR042261">
    <property type="entry name" value="Lsr2-like_dimerization"/>
</dbReference>
<dbReference type="RefSeq" id="WP_185769666.1">
    <property type="nucleotide sequence ID" value="NZ_CP046883.1"/>
</dbReference>
<feature type="domain" description="Lsr2 DNA-binding" evidence="3">
    <location>
        <begin position="76"/>
        <end position="111"/>
    </location>
</feature>
<evidence type="ECO:0000313" key="4">
    <source>
        <dbReference type="EMBL" id="QNH95373.1"/>
    </source>
</evidence>
<evidence type="ECO:0000259" key="3">
    <source>
        <dbReference type="Pfam" id="PF23359"/>
    </source>
</evidence>
<feature type="domain" description="Lsr2 dimerization" evidence="2">
    <location>
        <begin position="1"/>
        <end position="61"/>
    </location>
</feature>
<dbReference type="Pfam" id="PF23359">
    <property type="entry name" value="Lsr2_DNA-bd"/>
    <property type="match status" value="1"/>
</dbReference>
<dbReference type="KEGG" id="cans:GP473_00480"/>
<feature type="compositionally biased region" description="Polar residues" evidence="1">
    <location>
        <begin position="68"/>
        <end position="77"/>
    </location>
</feature>
<dbReference type="InterPro" id="IPR055370">
    <property type="entry name" value="Lsr2_DNA-bd"/>
</dbReference>
<dbReference type="InterPro" id="IPR024412">
    <property type="entry name" value="Lsr2_dim_dom"/>
</dbReference>
<dbReference type="AlphaFoldDB" id="A0A7G7YLK3"/>
<evidence type="ECO:0000313" key="5">
    <source>
        <dbReference type="Proteomes" id="UP000515275"/>
    </source>
</evidence>
<organism evidence="4 5">
    <name type="scientific">Corynebacterium anserum</name>
    <dbReference type="NCBI Taxonomy" id="2684406"/>
    <lineage>
        <taxon>Bacteria</taxon>
        <taxon>Bacillati</taxon>
        <taxon>Actinomycetota</taxon>
        <taxon>Actinomycetes</taxon>
        <taxon>Mycobacteriales</taxon>
        <taxon>Corynebacteriaceae</taxon>
        <taxon>Corynebacterium</taxon>
    </lineage>
</organism>
<keyword evidence="5" id="KW-1185">Reference proteome</keyword>
<evidence type="ECO:0000259" key="2">
    <source>
        <dbReference type="Pfam" id="PF11774"/>
    </source>
</evidence>
<dbReference type="GO" id="GO:0003677">
    <property type="term" value="F:DNA binding"/>
    <property type="evidence" value="ECO:0007669"/>
    <property type="project" value="InterPro"/>
</dbReference>
<feature type="region of interest" description="Disordered" evidence="1">
    <location>
        <begin position="63"/>
        <end position="82"/>
    </location>
</feature>
<name>A0A7G7YLK3_9CORY</name>
<evidence type="ECO:0000256" key="1">
    <source>
        <dbReference type="SAM" id="MobiDB-lite"/>
    </source>
</evidence>
<dbReference type="GO" id="GO:0016746">
    <property type="term" value="F:acyltransferase activity"/>
    <property type="evidence" value="ECO:0007669"/>
    <property type="project" value="InterPro"/>
</dbReference>
<dbReference type="Gene3D" id="3.30.60.230">
    <property type="entry name" value="Lsr2, dimerization domain"/>
    <property type="match status" value="1"/>
</dbReference>
<proteinExistence type="predicted"/>
<dbReference type="Gene3D" id="4.10.320.10">
    <property type="entry name" value="E3-binding domain"/>
    <property type="match status" value="1"/>
</dbReference>
<dbReference type="InterPro" id="IPR036625">
    <property type="entry name" value="E3-bd_dom_sf"/>
</dbReference>
<dbReference type="Pfam" id="PF11774">
    <property type="entry name" value="Lsr2"/>
    <property type="match status" value="1"/>
</dbReference>
<accession>A0A7G7YLK3</accession>
<reference evidence="4 5" key="1">
    <citation type="submission" date="2019-12" db="EMBL/GenBank/DDBJ databases">
        <title>Corynebacterium sp. nov., isolated from feces of the Anser Albifrons in China.</title>
        <authorList>
            <person name="Liu Q."/>
        </authorList>
    </citation>
    <scope>NUCLEOTIDE SEQUENCE [LARGE SCALE GENOMIC DNA]</scope>
    <source>
        <strain evidence="4 5">23H37-10</strain>
    </source>
</reference>